<reference evidence="1" key="1">
    <citation type="submission" date="2020-08" db="EMBL/GenBank/DDBJ databases">
        <title>Multicomponent nature underlies the extraordinary mechanical properties of spider dragline silk.</title>
        <authorList>
            <person name="Kono N."/>
            <person name="Nakamura H."/>
            <person name="Mori M."/>
            <person name="Yoshida Y."/>
            <person name="Ohtoshi R."/>
            <person name="Malay A.D."/>
            <person name="Moran D.A.P."/>
            <person name="Tomita M."/>
            <person name="Numata K."/>
            <person name="Arakawa K."/>
        </authorList>
    </citation>
    <scope>NUCLEOTIDE SEQUENCE</scope>
</reference>
<proteinExistence type="predicted"/>
<gene>
    <name evidence="1" type="ORF">NPIL_200981</name>
</gene>
<sequence length="118" mass="12984">MQFYLISCEGPPGKGLMKCVVSGHVTLLHQGPRPNGLLGACPSSTKPNQRLVTMVKTAFSTCSHSVGVEALTCRVDLRKFNVISINQSFPNFIIYSTVEHTGVIQKGIKIKFLFNKFK</sequence>
<evidence type="ECO:0000313" key="1">
    <source>
        <dbReference type="EMBL" id="GFT13144.1"/>
    </source>
</evidence>
<evidence type="ECO:0000313" key="2">
    <source>
        <dbReference type="Proteomes" id="UP000887013"/>
    </source>
</evidence>
<dbReference type="AlphaFoldDB" id="A0A8X6NGJ8"/>
<name>A0A8X6NGJ8_NEPPI</name>
<comment type="caution">
    <text evidence="1">The sequence shown here is derived from an EMBL/GenBank/DDBJ whole genome shotgun (WGS) entry which is preliminary data.</text>
</comment>
<dbReference type="EMBL" id="BMAW01057835">
    <property type="protein sequence ID" value="GFT13144.1"/>
    <property type="molecule type" value="Genomic_DNA"/>
</dbReference>
<keyword evidence="2" id="KW-1185">Reference proteome</keyword>
<dbReference type="Proteomes" id="UP000887013">
    <property type="component" value="Unassembled WGS sequence"/>
</dbReference>
<accession>A0A8X6NGJ8</accession>
<organism evidence="1 2">
    <name type="scientific">Nephila pilipes</name>
    <name type="common">Giant wood spider</name>
    <name type="synonym">Nephila maculata</name>
    <dbReference type="NCBI Taxonomy" id="299642"/>
    <lineage>
        <taxon>Eukaryota</taxon>
        <taxon>Metazoa</taxon>
        <taxon>Ecdysozoa</taxon>
        <taxon>Arthropoda</taxon>
        <taxon>Chelicerata</taxon>
        <taxon>Arachnida</taxon>
        <taxon>Araneae</taxon>
        <taxon>Araneomorphae</taxon>
        <taxon>Entelegynae</taxon>
        <taxon>Araneoidea</taxon>
        <taxon>Nephilidae</taxon>
        <taxon>Nephila</taxon>
    </lineage>
</organism>
<protein>
    <submittedName>
        <fullName evidence="1">Uncharacterized protein</fullName>
    </submittedName>
</protein>